<dbReference type="PROSITE" id="PS50011">
    <property type="entry name" value="PROTEIN_KINASE_DOM"/>
    <property type="match status" value="1"/>
</dbReference>
<dbReference type="GO" id="GO:0004674">
    <property type="term" value="F:protein serine/threonine kinase activity"/>
    <property type="evidence" value="ECO:0007669"/>
    <property type="project" value="TreeGrafter"/>
</dbReference>
<dbReference type="PANTHER" id="PTHR44167:SF30">
    <property type="entry name" value="PHOSPHORYLASE KINASE"/>
    <property type="match status" value="1"/>
</dbReference>
<name>A0A6C0LY62_9ZZZZ</name>
<organism evidence="4">
    <name type="scientific">viral metagenome</name>
    <dbReference type="NCBI Taxonomy" id="1070528"/>
    <lineage>
        <taxon>unclassified sequences</taxon>
        <taxon>metagenomes</taxon>
        <taxon>organismal metagenomes</taxon>
    </lineage>
</organism>
<evidence type="ECO:0000256" key="1">
    <source>
        <dbReference type="ARBA" id="ARBA00022741"/>
    </source>
</evidence>
<reference evidence="4" key="1">
    <citation type="journal article" date="2020" name="Nature">
        <title>Giant virus diversity and host interactions through global metagenomics.</title>
        <authorList>
            <person name="Schulz F."/>
            <person name="Roux S."/>
            <person name="Paez-Espino D."/>
            <person name="Jungbluth S."/>
            <person name="Walsh D.A."/>
            <person name="Denef V.J."/>
            <person name="McMahon K.D."/>
            <person name="Konstantinidis K.T."/>
            <person name="Eloe-Fadrosh E.A."/>
            <person name="Kyrpides N.C."/>
            <person name="Woyke T."/>
        </authorList>
    </citation>
    <scope>NUCLEOTIDE SEQUENCE</scope>
    <source>
        <strain evidence="4">GVMAG-S-1029409-49</strain>
    </source>
</reference>
<dbReference type="PROSITE" id="PS00108">
    <property type="entry name" value="PROTEIN_KINASE_ST"/>
    <property type="match status" value="1"/>
</dbReference>
<evidence type="ECO:0000256" key="2">
    <source>
        <dbReference type="ARBA" id="ARBA00022840"/>
    </source>
</evidence>
<dbReference type="InterPro" id="IPR008271">
    <property type="entry name" value="Ser/Thr_kinase_AS"/>
</dbReference>
<feature type="domain" description="Protein kinase" evidence="3">
    <location>
        <begin position="14"/>
        <end position="278"/>
    </location>
</feature>
<protein>
    <recommendedName>
        <fullName evidence="3">Protein kinase domain-containing protein</fullName>
    </recommendedName>
</protein>
<keyword evidence="2" id="KW-0067">ATP-binding</keyword>
<dbReference type="Gene3D" id="3.30.200.20">
    <property type="entry name" value="Phosphorylase Kinase, domain 1"/>
    <property type="match status" value="1"/>
</dbReference>
<proteinExistence type="predicted"/>
<sequence>MGETNRGDMINDKYELVKILGSGTYGEVWLVADITDRRTEYAMKIPKEEIGMNVGRDVMRENIILAECDHPNIAKAKEILYSSKLSRFCTVLPLADGSLRLYMTEKTPLDTKYHAIKQILCGLEYLNVKGIVHADIKPDNILVYDDGVVTIADFGISVFCSATWRCVVSNEIVTATYRPPELVKARSIRASHKVDMWSFGCVLYEILARDLLIRITDIDDLSPITNFTITDTIRNRMLTNSPYDDVLTRIFAGCMNKDPDARFTATQCLDLMNQDEFRIEREINVSYPVVKDPNSNKRYTVGNTIANYLQDDGKAKSSAILLLAMSIYDRLMELVQNERCKLLSGKTTDMTKAIYYISDSVVSDKDIYAYYSHDMSYDKNKANIVAWTILILDKLKFNLHYPSALTMAFEYDKTMDRAATVIVDVNRHPAIEEHITYRTVAEAKIADVD</sequence>
<evidence type="ECO:0000259" key="3">
    <source>
        <dbReference type="PROSITE" id="PS50011"/>
    </source>
</evidence>
<dbReference type="SUPFAM" id="SSF56112">
    <property type="entry name" value="Protein kinase-like (PK-like)"/>
    <property type="match status" value="1"/>
</dbReference>
<dbReference type="Pfam" id="PF00069">
    <property type="entry name" value="Pkinase"/>
    <property type="match status" value="1"/>
</dbReference>
<dbReference type="PANTHER" id="PTHR44167">
    <property type="entry name" value="OVARIAN-SPECIFIC SERINE/THREONINE-PROTEIN KINASE LOK-RELATED"/>
    <property type="match status" value="1"/>
</dbReference>
<dbReference type="GO" id="GO:0044773">
    <property type="term" value="P:mitotic DNA damage checkpoint signaling"/>
    <property type="evidence" value="ECO:0007669"/>
    <property type="project" value="TreeGrafter"/>
</dbReference>
<dbReference type="Gene3D" id="1.10.510.10">
    <property type="entry name" value="Transferase(Phosphotransferase) domain 1"/>
    <property type="match status" value="1"/>
</dbReference>
<dbReference type="GO" id="GO:0005634">
    <property type="term" value="C:nucleus"/>
    <property type="evidence" value="ECO:0007669"/>
    <property type="project" value="TreeGrafter"/>
</dbReference>
<dbReference type="InterPro" id="IPR000719">
    <property type="entry name" value="Prot_kinase_dom"/>
</dbReference>
<dbReference type="InterPro" id="IPR017441">
    <property type="entry name" value="Protein_kinase_ATP_BS"/>
</dbReference>
<accession>A0A6C0LY62</accession>
<dbReference type="PROSITE" id="PS00107">
    <property type="entry name" value="PROTEIN_KINASE_ATP"/>
    <property type="match status" value="1"/>
</dbReference>
<keyword evidence="1" id="KW-0547">Nucleotide-binding</keyword>
<dbReference type="InterPro" id="IPR011009">
    <property type="entry name" value="Kinase-like_dom_sf"/>
</dbReference>
<dbReference type="SMART" id="SM00220">
    <property type="entry name" value="S_TKc"/>
    <property type="match status" value="1"/>
</dbReference>
<dbReference type="EMBL" id="MN740610">
    <property type="protein sequence ID" value="QHU35699.1"/>
    <property type="molecule type" value="Genomic_DNA"/>
</dbReference>
<dbReference type="AlphaFoldDB" id="A0A6C0LY62"/>
<dbReference type="CDD" id="cd14014">
    <property type="entry name" value="STKc_PknB_like"/>
    <property type="match status" value="1"/>
</dbReference>
<evidence type="ECO:0000313" key="4">
    <source>
        <dbReference type="EMBL" id="QHU35699.1"/>
    </source>
</evidence>
<dbReference type="GO" id="GO:0005524">
    <property type="term" value="F:ATP binding"/>
    <property type="evidence" value="ECO:0007669"/>
    <property type="project" value="UniProtKB-KW"/>
</dbReference>